<organism evidence="6 7">
    <name type="scientific">Desulfatitalea alkaliphila</name>
    <dbReference type="NCBI Taxonomy" id="2929485"/>
    <lineage>
        <taxon>Bacteria</taxon>
        <taxon>Pseudomonadati</taxon>
        <taxon>Thermodesulfobacteriota</taxon>
        <taxon>Desulfobacteria</taxon>
        <taxon>Desulfobacterales</taxon>
        <taxon>Desulfosarcinaceae</taxon>
        <taxon>Desulfatitalea</taxon>
    </lineage>
</organism>
<feature type="transmembrane region" description="Helical" evidence="4">
    <location>
        <begin position="80"/>
        <end position="99"/>
    </location>
</feature>
<dbReference type="InterPro" id="IPR050327">
    <property type="entry name" value="Proton-linked_MCT"/>
</dbReference>
<dbReference type="EMBL" id="JALJRB010000038">
    <property type="protein sequence ID" value="MCJ8502970.1"/>
    <property type="molecule type" value="Genomic_DNA"/>
</dbReference>
<feature type="transmembrane region" description="Helical" evidence="4">
    <location>
        <begin position="139"/>
        <end position="162"/>
    </location>
</feature>
<dbReference type="AlphaFoldDB" id="A0AA41R835"/>
<dbReference type="SUPFAM" id="SSF103473">
    <property type="entry name" value="MFS general substrate transporter"/>
    <property type="match status" value="1"/>
</dbReference>
<sequence>MSEDKRFYGWINLVGLMLVYGSICGTTTYAYGVFLPAMESAFGWSRSAISGPYALFFIVGGLLGPLAGMAIERFGARRNIVLCNCVVVLGLLGMSQVSAIWHIHLFFGIMAGVGIAFGEFIPITTVINNWFIRKRSMAMGLLFTAGGLGGFFMPPLISAMIGNLGWRWAWVGLALFHLVVCVLGGGLIVRGRPEDVGQTPDGVVADPPRPAGGSKTRVRVYHTEKDWEVGQALRAPALWMITSLFAIILFVLNMLSTHQVAYLQDLGYSPLAAATGLGMMLGFSIIGRLLSGLLGMRFEGRHLALFFLGCMGAGIVSLLHAGGMYAVYLYSAFTGIGFGGMLVLVPNMLGSFFGRTHYGRIIGWTTPLVTLTAAISPNLAGALYDATGRYTVPFAIGLLLIVIGMAIAVLLRPGAAPGNARLT</sequence>
<proteinExistence type="predicted"/>
<feature type="transmembrane region" description="Helical" evidence="4">
    <location>
        <begin position="7"/>
        <end position="31"/>
    </location>
</feature>
<feature type="transmembrane region" description="Helical" evidence="4">
    <location>
        <begin position="390"/>
        <end position="411"/>
    </location>
</feature>
<dbReference type="PANTHER" id="PTHR11360">
    <property type="entry name" value="MONOCARBOXYLATE TRANSPORTER"/>
    <property type="match status" value="1"/>
</dbReference>
<gene>
    <name evidence="6" type="ORF">MRX98_20510</name>
</gene>
<dbReference type="CDD" id="cd17355">
    <property type="entry name" value="MFS_YcxA_like"/>
    <property type="match status" value="1"/>
</dbReference>
<dbReference type="InterPro" id="IPR036259">
    <property type="entry name" value="MFS_trans_sf"/>
</dbReference>
<feature type="transmembrane region" description="Helical" evidence="4">
    <location>
        <begin position="268"/>
        <end position="291"/>
    </location>
</feature>
<keyword evidence="2 4" id="KW-1133">Transmembrane helix</keyword>
<feature type="transmembrane region" description="Helical" evidence="4">
    <location>
        <begin position="237"/>
        <end position="256"/>
    </location>
</feature>
<keyword evidence="7" id="KW-1185">Reference proteome</keyword>
<feature type="transmembrane region" description="Helical" evidence="4">
    <location>
        <begin position="105"/>
        <end position="127"/>
    </location>
</feature>
<evidence type="ECO:0000256" key="3">
    <source>
        <dbReference type="ARBA" id="ARBA00023136"/>
    </source>
</evidence>
<comment type="caution">
    <text evidence="6">The sequence shown here is derived from an EMBL/GenBank/DDBJ whole genome shotgun (WGS) entry which is preliminary data.</text>
</comment>
<evidence type="ECO:0000256" key="4">
    <source>
        <dbReference type="SAM" id="Phobius"/>
    </source>
</evidence>
<name>A0AA41R835_9BACT</name>
<reference evidence="6" key="1">
    <citation type="submission" date="2022-04" db="EMBL/GenBank/DDBJ databases">
        <title>Desulfatitalea alkaliphila sp. nov., a novel anaerobic sulfate-reducing bacterium isolated from terrestrial mud volcano, Taman Peninsula, Russia.</title>
        <authorList>
            <person name="Khomyakova M.A."/>
            <person name="Merkel A.Y."/>
            <person name="Slobodkin A.I."/>
        </authorList>
    </citation>
    <scope>NUCLEOTIDE SEQUENCE</scope>
    <source>
        <strain evidence="6">M08but</strain>
    </source>
</reference>
<evidence type="ECO:0000256" key="2">
    <source>
        <dbReference type="ARBA" id="ARBA00022989"/>
    </source>
</evidence>
<feature type="transmembrane region" description="Helical" evidence="4">
    <location>
        <begin position="361"/>
        <end position="384"/>
    </location>
</feature>
<feature type="transmembrane region" description="Helical" evidence="4">
    <location>
        <begin position="327"/>
        <end position="349"/>
    </location>
</feature>
<keyword evidence="1 4" id="KW-0812">Transmembrane</keyword>
<dbReference type="GO" id="GO:0022857">
    <property type="term" value="F:transmembrane transporter activity"/>
    <property type="evidence" value="ECO:0007669"/>
    <property type="project" value="InterPro"/>
</dbReference>
<dbReference type="InterPro" id="IPR020846">
    <property type="entry name" value="MFS_dom"/>
</dbReference>
<protein>
    <submittedName>
        <fullName evidence="6">MFS transporter</fullName>
    </submittedName>
</protein>
<dbReference type="PROSITE" id="PS50850">
    <property type="entry name" value="MFS"/>
    <property type="match status" value="1"/>
</dbReference>
<dbReference type="PANTHER" id="PTHR11360:SF290">
    <property type="entry name" value="MONOCARBOXYLATE MFS PERMEASE"/>
    <property type="match status" value="1"/>
</dbReference>
<accession>A0AA41R835</accession>
<dbReference type="Gene3D" id="1.20.1250.20">
    <property type="entry name" value="MFS general substrate transporter like domains"/>
    <property type="match status" value="1"/>
</dbReference>
<evidence type="ECO:0000256" key="1">
    <source>
        <dbReference type="ARBA" id="ARBA00022692"/>
    </source>
</evidence>
<feature type="transmembrane region" description="Helical" evidence="4">
    <location>
        <begin position="303"/>
        <end position="321"/>
    </location>
</feature>
<dbReference type="RefSeq" id="WP_246914605.1">
    <property type="nucleotide sequence ID" value="NZ_JALJRB010000038.1"/>
</dbReference>
<dbReference type="InterPro" id="IPR011701">
    <property type="entry name" value="MFS"/>
</dbReference>
<dbReference type="Pfam" id="PF07690">
    <property type="entry name" value="MFS_1"/>
    <property type="match status" value="1"/>
</dbReference>
<dbReference type="Proteomes" id="UP001165427">
    <property type="component" value="Unassembled WGS sequence"/>
</dbReference>
<feature type="transmembrane region" description="Helical" evidence="4">
    <location>
        <begin position="168"/>
        <end position="189"/>
    </location>
</feature>
<evidence type="ECO:0000259" key="5">
    <source>
        <dbReference type="PROSITE" id="PS50850"/>
    </source>
</evidence>
<evidence type="ECO:0000313" key="6">
    <source>
        <dbReference type="EMBL" id="MCJ8502970.1"/>
    </source>
</evidence>
<feature type="domain" description="Major facilitator superfamily (MFS) profile" evidence="5">
    <location>
        <begin position="13"/>
        <end position="416"/>
    </location>
</feature>
<feature type="transmembrane region" description="Helical" evidence="4">
    <location>
        <begin position="51"/>
        <end position="71"/>
    </location>
</feature>
<keyword evidence="3 4" id="KW-0472">Membrane</keyword>
<evidence type="ECO:0000313" key="7">
    <source>
        <dbReference type="Proteomes" id="UP001165427"/>
    </source>
</evidence>